<gene>
    <name evidence="2" type="ORF">JM946_09070</name>
</gene>
<dbReference type="Proteomes" id="UP000661077">
    <property type="component" value="Unassembled WGS sequence"/>
</dbReference>
<proteinExistence type="predicted"/>
<dbReference type="InterPro" id="IPR045247">
    <property type="entry name" value="Oye-like"/>
</dbReference>
<dbReference type="InterPro" id="IPR013785">
    <property type="entry name" value="Aldolase_TIM"/>
</dbReference>
<dbReference type="EMBL" id="JAEVLS010000002">
    <property type="protein sequence ID" value="MBM0104899.1"/>
    <property type="molecule type" value="Genomic_DNA"/>
</dbReference>
<organism evidence="2 3">
    <name type="scientific">Steroidobacter gossypii</name>
    <dbReference type="NCBI Taxonomy" id="2805490"/>
    <lineage>
        <taxon>Bacteria</taxon>
        <taxon>Pseudomonadati</taxon>
        <taxon>Pseudomonadota</taxon>
        <taxon>Gammaproteobacteria</taxon>
        <taxon>Steroidobacterales</taxon>
        <taxon>Steroidobacteraceae</taxon>
        <taxon>Steroidobacter</taxon>
    </lineage>
</organism>
<dbReference type="CDD" id="cd02933">
    <property type="entry name" value="OYE_like_FMN"/>
    <property type="match status" value="1"/>
</dbReference>
<evidence type="ECO:0000313" key="3">
    <source>
        <dbReference type="Proteomes" id="UP000661077"/>
    </source>
</evidence>
<protein>
    <submittedName>
        <fullName evidence="2">Alkene reductase</fullName>
    </submittedName>
</protein>
<dbReference type="PANTHER" id="PTHR22893">
    <property type="entry name" value="NADH OXIDOREDUCTASE-RELATED"/>
    <property type="match status" value="1"/>
</dbReference>
<name>A0ABS1WV99_9GAMM</name>
<dbReference type="InterPro" id="IPR001155">
    <property type="entry name" value="OxRdtase_FMN_N"/>
</dbReference>
<dbReference type="Gene3D" id="3.20.20.70">
    <property type="entry name" value="Aldolase class I"/>
    <property type="match status" value="1"/>
</dbReference>
<dbReference type="SUPFAM" id="SSF51395">
    <property type="entry name" value="FMN-linked oxidoreductases"/>
    <property type="match status" value="1"/>
</dbReference>
<keyword evidence="3" id="KW-1185">Reference proteome</keyword>
<feature type="domain" description="NADH:flavin oxidoreductase/NADH oxidase N-terminal" evidence="1">
    <location>
        <begin position="6"/>
        <end position="344"/>
    </location>
</feature>
<evidence type="ECO:0000259" key="1">
    <source>
        <dbReference type="Pfam" id="PF00724"/>
    </source>
</evidence>
<accession>A0ABS1WV99</accession>
<reference evidence="2 3" key="1">
    <citation type="journal article" date="2021" name="Int. J. Syst. Evol. Microbiol.">
        <title>Steroidobacter gossypii sp. nov., isolated from soil of cotton cropping field.</title>
        <authorList>
            <person name="Huang R."/>
            <person name="Yang S."/>
            <person name="Zhen C."/>
            <person name="Liu W."/>
        </authorList>
    </citation>
    <scope>NUCLEOTIDE SEQUENCE [LARGE SCALE GENOMIC DNA]</scope>
    <source>
        <strain evidence="2 3">S1-65</strain>
    </source>
</reference>
<sequence length="392" mass="41808">MNLDPLFQPLQLGVLSLKHRVVMAPLTRLRSRKPGDVPTALNAEYYGQRASEGGLIITEATDISPQARGYRGAPGIYSCEQIAGWRLVTDAVHAKGGLIANQIWHTGRVSHSSLQPKAALPVAPSAIAAPAKVTAATGDLVMAEVPRELTLEEIQQIASDFVRAANHATAAGFDAVEVHGANGYLLDQFLQNGANQRRDAYGGSVQNRSRLLLEVIDAVSAAVGPGRVGVRLSPFGSAYGIFDTDGWALWEHIADQLGQRRLAYLHLVEPRAIWSSNSKAFDPNAPELTAKLKSSYGGQLITAGGYRGDTARAVIASGGADAVAFGRLFIANPDLPERLRHGAEFNSYDRSTFYGGGARGYIDYPFLASEKSQRAGAESAALFSSEIPDPST</sequence>
<comment type="caution">
    <text evidence="2">The sequence shown here is derived from an EMBL/GenBank/DDBJ whole genome shotgun (WGS) entry which is preliminary data.</text>
</comment>
<dbReference type="NCBIfam" id="NF007899">
    <property type="entry name" value="PRK10605.1"/>
    <property type="match status" value="1"/>
</dbReference>
<dbReference type="PANTHER" id="PTHR22893:SF91">
    <property type="entry name" value="NADPH DEHYDROGENASE 2-RELATED"/>
    <property type="match status" value="1"/>
</dbReference>
<evidence type="ECO:0000313" key="2">
    <source>
        <dbReference type="EMBL" id="MBM0104899.1"/>
    </source>
</evidence>
<dbReference type="RefSeq" id="WP_203166969.1">
    <property type="nucleotide sequence ID" value="NZ_JAEVLS010000002.1"/>
</dbReference>
<dbReference type="Pfam" id="PF00724">
    <property type="entry name" value="Oxidored_FMN"/>
    <property type="match status" value="1"/>
</dbReference>